<reference evidence="1 2" key="1">
    <citation type="journal article" date="2016" name="Mol. Biol. Evol.">
        <title>Comparative Genomics of Early-Diverging Mushroom-Forming Fungi Provides Insights into the Origins of Lignocellulose Decay Capabilities.</title>
        <authorList>
            <person name="Nagy L.G."/>
            <person name="Riley R."/>
            <person name="Tritt A."/>
            <person name="Adam C."/>
            <person name="Daum C."/>
            <person name="Floudas D."/>
            <person name="Sun H."/>
            <person name="Yadav J.S."/>
            <person name="Pangilinan J."/>
            <person name="Larsson K.H."/>
            <person name="Matsuura K."/>
            <person name="Barry K."/>
            <person name="Labutti K."/>
            <person name="Kuo R."/>
            <person name="Ohm R.A."/>
            <person name="Bhattacharya S.S."/>
            <person name="Shirouzu T."/>
            <person name="Yoshinaga Y."/>
            <person name="Martin F.M."/>
            <person name="Grigoriev I.V."/>
            <person name="Hibbett D.S."/>
        </authorList>
    </citation>
    <scope>NUCLEOTIDE SEQUENCE [LARGE SCALE GENOMIC DNA]</scope>
    <source>
        <strain evidence="1 2">93-53</strain>
    </source>
</reference>
<dbReference type="EMBL" id="KV427618">
    <property type="protein sequence ID" value="KZT07765.1"/>
    <property type="molecule type" value="Genomic_DNA"/>
</dbReference>
<evidence type="ECO:0000313" key="1">
    <source>
        <dbReference type="EMBL" id="KZT07765.1"/>
    </source>
</evidence>
<name>A0A165EU38_9APHY</name>
<sequence>MPDVSFPLPFLASSLTLLLNVSIPSLHDVFMLSLLSHSLSWMARACVRQTVTFTVMYRSLVCVNAQDALRAACNEYTHAPCPMHTASIRPAID</sequence>
<gene>
    <name evidence="1" type="ORF">LAESUDRAFT_105074</name>
</gene>
<protein>
    <submittedName>
        <fullName evidence="1">Uncharacterized protein</fullName>
    </submittedName>
</protein>
<organism evidence="1 2">
    <name type="scientific">Laetiporus sulphureus 93-53</name>
    <dbReference type="NCBI Taxonomy" id="1314785"/>
    <lineage>
        <taxon>Eukaryota</taxon>
        <taxon>Fungi</taxon>
        <taxon>Dikarya</taxon>
        <taxon>Basidiomycota</taxon>
        <taxon>Agaricomycotina</taxon>
        <taxon>Agaricomycetes</taxon>
        <taxon>Polyporales</taxon>
        <taxon>Laetiporus</taxon>
    </lineage>
</organism>
<proteinExistence type="predicted"/>
<dbReference type="AlphaFoldDB" id="A0A165EU38"/>
<dbReference type="GeneID" id="63818207"/>
<dbReference type="Proteomes" id="UP000076871">
    <property type="component" value="Unassembled WGS sequence"/>
</dbReference>
<dbReference type="InParanoid" id="A0A165EU38"/>
<dbReference type="RefSeq" id="XP_040765505.1">
    <property type="nucleotide sequence ID" value="XM_040901175.1"/>
</dbReference>
<evidence type="ECO:0000313" key="2">
    <source>
        <dbReference type="Proteomes" id="UP000076871"/>
    </source>
</evidence>
<keyword evidence="2" id="KW-1185">Reference proteome</keyword>
<accession>A0A165EU38</accession>